<feature type="compositionally biased region" description="Basic residues" evidence="2">
    <location>
        <begin position="10"/>
        <end position="20"/>
    </location>
</feature>
<comment type="caution">
    <text evidence="4">The sequence shown here is derived from an EMBL/GenBank/DDBJ whole genome shotgun (WGS) entry which is preliminary data.</text>
</comment>
<keyword evidence="5" id="KW-1185">Reference proteome</keyword>
<dbReference type="Pfam" id="PF07282">
    <property type="entry name" value="Cas12f1-like_TNB"/>
    <property type="match status" value="1"/>
</dbReference>
<evidence type="ECO:0000256" key="2">
    <source>
        <dbReference type="SAM" id="MobiDB-lite"/>
    </source>
</evidence>
<dbReference type="AlphaFoldDB" id="A0A327ZN69"/>
<keyword evidence="1 4" id="KW-0238">DNA-binding</keyword>
<dbReference type="EMBL" id="QLMJ01000002">
    <property type="protein sequence ID" value="RAK42624.1"/>
    <property type="molecule type" value="Genomic_DNA"/>
</dbReference>
<feature type="region of interest" description="Disordered" evidence="2">
    <location>
        <begin position="1"/>
        <end position="22"/>
    </location>
</feature>
<feature type="region of interest" description="Disordered" evidence="2">
    <location>
        <begin position="334"/>
        <end position="431"/>
    </location>
</feature>
<dbReference type="OrthoDB" id="4668019at2"/>
<feature type="compositionally biased region" description="Basic and acidic residues" evidence="2">
    <location>
        <begin position="622"/>
        <end position="643"/>
    </location>
</feature>
<feature type="compositionally biased region" description="Basic and acidic residues" evidence="2">
    <location>
        <begin position="601"/>
        <end position="614"/>
    </location>
</feature>
<dbReference type="Proteomes" id="UP000249341">
    <property type="component" value="Unassembled WGS sequence"/>
</dbReference>
<proteinExistence type="predicted"/>
<organism evidence="4 5">
    <name type="scientific">Actinoplanes lutulentus</name>
    <dbReference type="NCBI Taxonomy" id="1287878"/>
    <lineage>
        <taxon>Bacteria</taxon>
        <taxon>Bacillati</taxon>
        <taxon>Actinomycetota</taxon>
        <taxon>Actinomycetes</taxon>
        <taxon>Micromonosporales</taxon>
        <taxon>Micromonosporaceae</taxon>
        <taxon>Actinoplanes</taxon>
    </lineage>
</organism>
<feature type="domain" description="Cas12f1-like TNB" evidence="3">
    <location>
        <begin position="473"/>
        <end position="534"/>
    </location>
</feature>
<reference evidence="4 5" key="1">
    <citation type="submission" date="2018-06" db="EMBL/GenBank/DDBJ databases">
        <title>Genomic Encyclopedia of Type Strains, Phase III (KMG-III): the genomes of soil and plant-associated and newly described type strains.</title>
        <authorList>
            <person name="Whitman W."/>
        </authorList>
    </citation>
    <scope>NUCLEOTIDE SEQUENCE [LARGE SCALE GENOMIC DNA]</scope>
    <source>
        <strain evidence="4 5">CGMCC 4.7090</strain>
    </source>
</reference>
<feature type="region of interest" description="Disordered" evidence="2">
    <location>
        <begin position="583"/>
        <end position="643"/>
    </location>
</feature>
<dbReference type="InterPro" id="IPR010095">
    <property type="entry name" value="Cas12f1-like_TNB"/>
</dbReference>
<evidence type="ECO:0000256" key="1">
    <source>
        <dbReference type="ARBA" id="ARBA00023125"/>
    </source>
</evidence>
<feature type="compositionally biased region" description="Basic and acidic residues" evidence="2">
    <location>
        <begin position="334"/>
        <end position="352"/>
    </location>
</feature>
<evidence type="ECO:0000313" key="5">
    <source>
        <dbReference type="Proteomes" id="UP000249341"/>
    </source>
</evidence>
<dbReference type="RefSeq" id="WP_146616724.1">
    <property type="nucleotide sequence ID" value="NZ_JACHWI010000003.1"/>
</dbReference>
<accession>A0A327ZN69</accession>
<evidence type="ECO:0000259" key="3">
    <source>
        <dbReference type="Pfam" id="PF07282"/>
    </source>
</evidence>
<sequence length="643" mass="70834">MTRAATAAPRKTRGKSKQKNWRRETDAPVAVIPLELDLSDPAIRSRVFAMFGAIWHLRRALQRRAVNRVDAYWRSKRLRASDPRAARVAFGLSRRAFEQAAAEHVDRSGWLRRHLTKAVAMHLADEIWAAVDRHLFSDESGNRHGRPRVGSWWTSNRIPGRARSHTKPKTWETFHLVGSLGAHREAGGHHGRTPIKPVERATWWDYGGPLAVVFTGAGDDLVLPIRLQSRPGSQARFDHFLGRPQLWHKVDLVRVEDPKAPGGWRVYAHLMILGPGWTSPAVAGQRAAAPSDRLGGVDGNVSSLAVVSMPADPAELGGLRTSLVTITAEQRESAARAAKKARDQQRSLDRSRRNSNPGQYQQSKRERGRADRRAGAGLVPRQVPTPTGARVANRNGVPRQAYRKDQLSPAYRRTRAEHAAAARSRSQAKHARAQQISRAIVAEHGPRLVVEHTNIHAWARLWGRGIALFSPGMLIAALKVECVAAGGRMLRAGTRQTALSQQCPCGRREKKPLSQRVHACPVCGLRGHRDLVAAAMGACVTFGDPDQPSTAYIDQFLREALAYRIEIQGQQDALTWSTATANARSPGVSVGTAAAESQRPLPDKPDTTETDHPPMTHTGFSGRREHAEPSVRHGPESSHRLKS</sequence>
<evidence type="ECO:0000313" key="4">
    <source>
        <dbReference type="EMBL" id="RAK42624.1"/>
    </source>
</evidence>
<dbReference type="GO" id="GO:0003677">
    <property type="term" value="F:DNA binding"/>
    <property type="evidence" value="ECO:0007669"/>
    <property type="project" value="UniProtKB-KW"/>
</dbReference>
<name>A0A327ZN69_9ACTN</name>
<feature type="compositionally biased region" description="Basic and acidic residues" evidence="2">
    <location>
        <begin position="363"/>
        <end position="374"/>
    </location>
</feature>
<gene>
    <name evidence="4" type="ORF">B0I29_102449</name>
</gene>
<protein>
    <submittedName>
        <fullName evidence="4">Putative transposase-like DNA-binding protein</fullName>
    </submittedName>
</protein>